<dbReference type="OrthoDB" id="2634326at2759"/>
<feature type="compositionally biased region" description="Low complexity" evidence="1">
    <location>
        <begin position="298"/>
        <end position="313"/>
    </location>
</feature>
<feature type="region of interest" description="Disordered" evidence="1">
    <location>
        <begin position="1"/>
        <end position="34"/>
    </location>
</feature>
<feature type="region of interest" description="Disordered" evidence="1">
    <location>
        <begin position="79"/>
        <end position="98"/>
    </location>
</feature>
<evidence type="ECO:0000313" key="3">
    <source>
        <dbReference type="Proteomes" id="UP000053820"/>
    </source>
</evidence>
<feature type="compositionally biased region" description="Low complexity" evidence="1">
    <location>
        <begin position="329"/>
        <end position="344"/>
    </location>
</feature>
<organism evidence="2 3">
    <name type="scientific">Hydnomerulius pinastri MD-312</name>
    <dbReference type="NCBI Taxonomy" id="994086"/>
    <lineage>
        <taxon>Eukaryota</taxon>
        <taxon>Fungi</taxon>
        <taxon>Dikarya</taxon>
        <taxon>Basidiomycota</taxon>
        <taxon>Agaricomycotina</taxon>
        <taxon>Agaricomycetes</taxon>
        <taxon>Agaricomycetidae</taxon>
        <taxon>Boletales</taxon>
        <taxon>Boletales incertae sedis</taxon>
        <taxon>Leucogyrophana</taxon>
    </lineage>
</organism>
<evidence type="ECO:0000256" key="1">
    <source>
        <dbReference type="SAM" id="MobiDB-lite"/>
    </source>
</evidence>
<keyword evidence="3" id="KW-1185">Reference proteome</keyword>
<feature type="region of interest" description="Disordered" evidence="1">
    <location>
        <begin position="293"/>
        <end position="351"/>
    </location>
</feature>
<protein>
    <submittedName>
        <fullName evidence="2">Uncharacterized protein</fullName>
    </submittedName>
</protein>
<feature type="compositionally biased region" description="Pro residues" evidence="1">
    <location>
        <begin position="80"/>
        <end position="98"/>
    </location>
</feature>
<feature type="compositionally biased region" description="Acidic residues" evidence="1">
    <location>
        <begin position="1"/>
        <end position="28"/>
    </location>
</feature>
<dbReference type="Proteomes" id="UP000053820">
    <property type="component" value="Unassembled WGS sequence"/>
</dbReference>
<dbReference type="EMBL" id="KN839872">
    <property type="protein sequence ID" value="KIJ60415.1"/>
    <property type="molecule type" value="Genomic_DNA"/>
</dbReference>
<evidence type="ECO:0000313" key="2">
    <source>
        <dbReference type="EMBL" id="KIJ60415.1"/>
    </source>
</evidence>
<dbReference type="HOGENOM" id="CLU_528984_0_0_1"/>
<gene>
    <name evidence="2" type="ORF">HYDPIDRAFT_170197</name>
</gene>
<name>A0A0C9VRG3_9AGAM</name>
<dbReference type="AlphaFoldDB" id="A0A0C9VRG3"/>
<proteinExistence type="predicted"/>
<reference evidence="2 3" key="1">
    <citation type="submission" date="2014-04" db="EMBL/GenBank/DDBJ databases">
        <title>Evolutionary Origins and Diversification of the Mycorrhizal Mutualists.</title>
        <authorList>
            <consortium name="DOE Joint Genome Institute"/>
            <consortium name="Mycorrhizal Genomics Consortium"/>
            <person name="Kohler A."/>
            <person name="Kuo A."/>
            <person name="Nagy L.G."/>
            <person name="Floudas D."/>
            <person name="Copeland A."/>
            <person name="Barry K.W."/>
            <person name="Cichocki N."/>
            <person name="Veneault-Fourrey C."/>
            <person name="LaButti K."/>
            <person name="Lindquist E.A."/>
            <person name="Lipzen A."/>
            <person name="Lundell T."/>
            <person name="Morin E."/>
            <person name="Murat C."/>
            <person name="Riley R."/>
            <person name="Ohm R."/>
            <person name="Sun H."/>
            <person name="Tunlid A."/>
            <person name="Henrissat B."/>
            <person name="Grigoriev I.V."/>
            <person name="Hibbett D.S."/>
            <person name="Martin F."/>
        </authorList>
    </citation>
    <scope>NUCLEOTIDE SEQUENCE [LARGE SCALE GENOMIC DNA]</scope>
    <source>
        <strain evidence="2 3">MD-312</strain>
    </source>
</reference>
<accession>A0A0C9VRG3</accession>
<sequence length="515" mass="55882">MEMGVDGDGDGGEGDGGEGDGGEGDGGEGDGRRWWGVVSVENGGGKLRCETSWEVPVGSPKELHSFPLSPNFLNLDLCHFPPPSSPPPSTPPPPPPPRCSAIAIAAAPIATSIALTTIALSSALLPSISRPGAVRNLFQHPQTLSFHPSKTVSPKGSAFAVGTLKGEKVNGLEALVKHTNDQVFSTTSCFFVAILLLYVTSQRSFLNIYTFMEYVKTVSSHITHPDFLAHPVHKEWMGAFTNDTHVCEELYKAAMYNEGHCKVMPFQCIYHSPGSLLLHINTRCLYARRSDRKPGAQSVSSPVPSPSLPSLSSNGGKAASQVNAKRVQKASASGPAASNSNPKSGHNKWHDIELPEMPSQLSIWCNALQAVDKDPNRVKVRLVDHGYRFPEPPLLITCSEPTWKKIFLANWLAVRPMWMSQVDHNPPTSFPSPQLWHDFLNSILSDTELTEAAAQRVQEGKSATKMGKRKQAAWELFGENILVTTGRLSSWVVGGTTFFNHFGRPPVVPHAYPFG</sequence>